<reference evidence="1" key="1">
    <citation type="submission" date="2014-09" db="EMBL/GenBank/DDBJ databases">
        <authorList>
            <person name="Magalhaes I.L.F."/>
            <person name="Oliveira U."/>
            <person name="Santos F.R."/>
            <person name="Vidigal T.H.D.A."/>
            <person name="Brescovit A.D."/>
            <person name="Santos A.J."/>
        </authorList>
    </citation>
    <scope>NUCLEOTIDE SEQUENCE</scope>
    <source>
        <tissue evidence="1">Shoot tissue taken approximately 20 cm above the soil surface</tissue>
    </source>
</reference>
<dbReference type="EMBL" id="GBRH01202084">
    <property type="protein sequence ID" value="JAD95811.1"/>
    <property type="molecule type" value="Transcribed_RNA"/>
</dbReference>
<accession>A0A0A9E6U8</accession>
<name>A0A0A9E6U8_ARUDO</name>
<proteinExistence type="predicted"/>
<organism evidence="1">
    <name type="scientific">Arundo donax</name>
    <name type="common">Giant reed</name>
    <name type="synonym">Donax arundinaceus</name>
    <dbReference type="NCBI Taxonomy" id="35708"/>
    <lineage>
        <taxon>Eukaryota</taxon>
        <taxon>Viridiplantae</taxon>
        <taxon>Streptophyta</taxon>
        <taxon>Embryophyta</taxon>
        <taxon>Tracheophyta</taxon>
        <taxon>Spermatophyta</taxon>
        <taxon>Magnoliopsida</taxon>
        <taxon>Liliopsida</taxon>
        <taxon>Poales</taxon>
        <taxon>Poaceae</taxon>
        <taxon>PACMAD clade</taxon>
        <taxon>Arundinoideae</taxon>
        <taxon>Arundineae</taxon>
        <taxon>Arundo</taxon>
    </lineage>
</organism>
<dbReference type="AlphaFoldDB" id="A0A0A9E6U8"/>
<evidence type="ECO:0000313" key="1">
    <source>
        <dbReference type="EMBL" id="JAD95811.1"/>
    </source>
</evidence>
<reference evidence="1" key="2">
    <citation type="journal article" date="2015" name="Data Brief">
        <title>Shoot transcriptome of the giant reed, Arundo donax.</title>
        <authorList>
            <person name="Barrero R.A."/>
            <person name="Guerrero F.D."/>
            <person name="Moolhuijzen P."/>
            <person name="Goolsby J.A."/>
            <person name="Tidwell J."/>
            <person name="Bellgard S.E."/>
            <person name="Bellgard M.I."/>
        </authorList>
    </citation>
    <scope>NUCLEOTIDE SEQUENCE</scope>
    <source>
        <tissue evidence="1">Shoot tissue taken approximately 20 cm above the soil surface</tissue>
    </source>
</reference>
<protein>
    <submittedName>
        <fullName evidence="1">Uncharacterized protein</fullName>
    </submittedName>
</protein>
<sequence>MIAASNVHAHLVHLMCSACLRRIDGVVEDMHGLDRKPSSYRREHSCAALAIPGSLLLCKVTNFAQLVTCIIAQV</sequence>